<reference evidence="2" key="1">
    <citation type="submission" date="2014-12" db="EMBL/GenBank/DDBJ databases">
        <title>Genome Sequence of Valsa Canker Pathogens Uncovers a Specific Adaption of Colonization on Woody Bark.</title>
        <authorList>
            <person name="Yin Z."/>
            <person name="Liu H."/>
            <person name="Gao X."/>
            <person name="Li Z."/>
            <person name="Song N."/>
            <person name="Ke X."/>
            <person name="Dai Q."/>
            <person name="Wu Y."/>
            <person name="Sun Y."/>
            <person name="Xu J.-R."/>
            <person name="Kang Z.K."/>
            <person name="Wang L."/>
            <person name="Huang L."/>
        </authorList>
    </citation>
    <scope>NUCLEOTIDE SEQUENCE [LARGE SCALE GENOMIC DNA]</scope>
    <source>
        <strain evidence="2">03-8</strain>
    </source>
</reference>
<protein>
    <submittedName>
        <fullName evidence="2">Protein LURP-one-related 10</fullName>
    </submittedName>
</protein>
<dbReference type="InterPro" id="IPR038595">
    <property type="entry name" value="LOR_sf"/>
</dbReference>
<dbReference type="InterPro" id="IPR007612">
    <property type="entry name" value="LOR"/>
</dbReference>
<keyword evidence="3" id="KW-1185">Reference proteome</keyword>
<dbReference type="PANTHER" id="PTHR31087">
    <property type="match status" value="1"/>
</dbReference>
<evidence type="ECO:0000313" key="2">
    <source>
        <dbReference type="EMBL" id="KUI66198.1"/>
    </source>
</evidence>
<accession>A0A194VQG9</accession>
<evidence type="ECO:0000256" key="1">
    <source>
        <dbReference type="ARBA" id="ARBA00005437"/>
    </source>
</evidence>
<comment type="similarity">
    <text evidence="1">Belongs to the LOR family.</text>
</comment>
<proteinExistence type="inferred from homology"/>
<evidence type="ECO:0000313" key="3">
    <source>
        <dbReference type="Proteomes" id="UP000078559"/>
    </source>
</evidence>
<dbReference type="Gene3D" id="2.40.160.200">
    <property type="entry name" value="LURP1-related"/>
    <property type="match status" value="1"/>
</dbReference>
<dbReference type="OrthoDB" id="97518at2759"/>
<dbReference type="InterPro" id="IPR025659">
    <property type="entry name" value="Tubby-like_C"/>
</dbReference>
<dbReference type="Pfam" id="PF04525">
    <property type="entry name" value="LOR"/>
    <property type="match status" value="1"/>
</dbReference>
<organism evidence="2 3">
    <name type="scientific">Cytospora mali</name>
    <name type="common">Apple Valsa canker fungus</name>
    <name type="synonym">Valsa mali</name>
    <dbReference type="NCBI Taxonomy" id="578113"/>
    <lineage>
        <taxon>Eukaryota</taxon>
        <taxon>Fungi</taxon>
        <taxon>Dikarya</taxon>
        <taxon>Ascomycota</taxon>
        <taxon>Pezizomycotina</taxon>
        <taxon>Sordariomycetes</taxon>
        <taxon>Sordariomycetidae</taxon>
        <taxon>Diaporthales</taxon>
        <taxon>Cytosporaceae</taxon>
        <taxon>Cytospora</taxon>
    </lineage>
</organism>
<dbReference type="Proteomes" id="UP000078559">
    <property type="component" value="Chromosome 2"/>
</dbReference>
<dbReference type="SMR" id="A0A194VQG9"/>
<dbReference type="EMBL" id="CM003099">
    <property type="protein sequence ID" value="KUI66198.1"/>
    <property type="molecule type" value="Genomic_DNA"/>
</dbReference>
<dbReference type="SUPFAM" id="SSF54518">
    <property type="entry name" value="Tubby C-terminal domain-like"/>
    <property type="match status" value="1"/>
</dbReference>
<gene>
    <name evidence="2" type="ORF">VM1G_02408</name>
</gene>
<name>A0A194VQG9_CYTMA</name>
<dbReference type="AlphaFoldDB" id="A0A194VQG9"/>
<sequence length="202" mass="22393">MTHLQAINPPIGCTKFINPQQQVKLILKEKVLSLTGDAFDVQLDPQNGQPPYPIFKVDPSFITSRKSFYDMQGTHLFDLKKEHFHLIHTYFKAVDPQGNKFFEVKSGFSIVGSKATATFTSAHGKEETLVVKGNWRDSVAEIMDESRGVVVAQIHRKSMFSSFSTFATGQNTYGLTVAPGVDFALMAALCIAFDELNNEPSA</sequence>
<dbReference type="PANTHER" id="PTHR31087:SF161">
    <property type="entry name" value="TUBBY C 2 FAMILY PROTEIN"/>
    <property type="match status" value="1"/>
</dbReference>